<evidence type="ECO:0000256" key="1">
    <source>
        <dbReference type="SAM" id="SignalP"/>
    </source>
</evidence>
<dbReference type="Proteomes" id="UP001600165">
    <property type="component" value="Unassembled WGS sequence"/>
</dbReference>
<feature type="signal peptide" evidence="1">
    <location>
        <begin position="1"/>
        <end position="24"/>
    </location>
</feature>
<feature type="chain" id="PRO_5046873991" description="TonB-dependent receptor" evidence="1">
    <location>
        <begin position="25"/>
        <end position="114"/>
    </location>
</feature>
<evidence type="ECO:0000313" key="3">
    <source>
        <dbReference type="Proteomes" id="UP001600165"/>
    </source>
</evidence>
<keyword evidence="3" id="KW-1185">Reference proteome</keyword>
<organism evidence="2 3">
    <name type="scientific">Almyronema epifaneia S1</name>
    <dbReference type="NCBI Taxonomy" id="2991925"/>
    <lineage>
        <taxon>Bacteria</taxon>
        <taxon>Bacillati</taxon>
        <taxon>Cyanobacteriota</taxon>
        <taxon>Cyanophyceae</taxon>
        <taxon>Nodosilineales</taxon>
        <taxon>Nodosilineaceae</taxon>
        <taxon>Almyronema</taxon>
        <taxon>Almyronema epifaneia</taxon>
    </lineage>
</organism>
<protein>
    <recommendedName>
        <fullName evidence="4">TonB-dependent receptor</fullName>
    </recommendedName>
</protein>
<reference evidence="2 3" key="1">
    <citation type="submission" date="2024-10" db="EMBL/GenBank/DDBJ databases">
        <authorList>
            <person name="Ratan Roy A."/>
            <person name="Morales Sandoval P.H."/>
            <person name="De Los Santos Villalobos S."/>
            <person name="Chakraborty S."/>
            <person name="Mukherjee J."/>
        </authorList>
    </citation>
    <scope>NUCLEOTIDE SEQUENCE [LARGE SCALE GENOMIC DNA]</scope>
    <source>
        <strain evidence="2 3">S1</strain>
    </source>
</reference>
<dbReference type="RefSeq" id="WP_377965638.1">
    <property type="nucleotide sequence ID" value="NZ_JBHZOL010000079.1"/>
</dbReference>
<keyword evidence="1" id="KW-0732">Signal</keyword>
<evidence type="ECO:0008006" key="4">
    <source>
        <dbReference type="Google" id="ProtNLM"/>
    </source>
</evidence>
<sequence length="114" mass="11633">MIRLATFTGLVLGVVSFWPLSALAQEPQGSAADLGPLEARTGELGSGGQSLDTVADQINQSAGTPSRGRNFIPVSEVLSSPALGGVVSEDNDVPDNLAIYDSMGTPSIGFGTEL</sequence>
<accession>A0ABW6IHS9</accession>
<comment type="caution">
    <text evidence="2">The sequence shown here is derived from an EMBL/GenBank/DDBJ whole genome shotgun (WGS) entry which is preliminary data.</text>
</comment>
<dbReference type="EMBL" id="JBHZOL010000079">
    <property type="protein sequence ID" value="MFE4107175.1"/>
    <property type="molecule type" value="Genomic_DNA"/>
</dbReference>
<evidence type="ECO:0000313" key="2">
    <source>
        <dbReference type="EMBL" id="MFE4107175.1"/>
    </source>
</evidence>
<proteinExistence type="predicted"/>
<gene>
    <name evidence="2" type="ORF">ACFVKH_12840</name>
</gene>
<name>A0ABW6IHS9_9CYAN</name>